<feature type="transmembrane region" description="Helical" evidence="8">
    <location>
        <begin position="307"/>
        <end position="324"/>
    </location>
</feature>
<feature type="transmembrane region" description="Helical" evidence="8">
    <location>
        <begin position="206"/>
        <end position="233"/>
    </location>
</feature>
<dbReference type="Pfam" id="PF13231">
    <property type="entry name" value="PMT_2"/>
    <property type="match status" value="1"/>
</dbReference>
<dbReference type="EMBL" id="MGBG01000020">
    <property type="protein sequence ID" value="OGK64511.1"/>
    <property type="molecule type" value="Genomic_DNA"/>
</dbReference>
<evidence type="ECO:0000256" key="3">
    <source>
        <dbReference type="ARBA" id="ARBA00022676"/>
    </source>
</evidence>
<feature type="transmembrane region" description="Helical" evidence="8">
    <location>
        <begin position="177"/>
        <end position="194"/>
    </location>
</feature>
<evidence type="ECO:0000313" key="11">
    <source>
        <dbReference type="Proteomes" id="UP000178450"/>
    </source>
</evidence>
<evidence type="ECO:0000256" key="8">
    <source>
        <dbReference type="SAM" id="Phobius"/>
    </source>
</evidence>
<protein>
    <recommendedName>
        <fullName evidence="9">Glycosyltransferase RgtA/B/C/D-like domain-containing protein</fullName>
    </recommendedName>
</protein>
<evidence type="ECO:0000313" key="10">
    <source>
        <dbReference type="EMBL" id="OGK64511.1"/>
    </source>
</evidence>
<feature type="transmembrane region" description="Helical" evidence="8">
    <location>
        <begin position="103"/>
        <end position="120"/>
    </location>
</feature>
<dbReference type="InterPro" id="IPR038731">
    <property type="entry name" value="RgtA/B/C-like"/>
</dbReference>
<comment type="caution">
    <text evidence="10">The sequence shown here is derived from an EMBL/GenBank/DDBJ whole genome shotgun (WGS) entry which is preliminary data.</text>
</comment>
<keyword evidence="7 8" id="KW-0472">Membrane</keyword>
<gene>
    <name evidence="10" type="ORF">A2209_02325</name>
</gene>
<name>A0A1F7K9I1_9BACT</name>
<feature type="transmembrane region" description="Helical" evidence="8">
    <location>
        <begin position="361"/>
        <end position="377"/>
    </location>
</feature>
<dbReference type="GO" id="GO:0009103">
    <property type="term" value="P:lipopolysaccharide biosynthetic process"/>
    <property type="evidence" value="ECO:0007669"/>
    <property type="project" value="UniProtKB-ARBA"/>
</dbReference>
<feature type="transmembrane region" description="Helical" evidence="8">
    <location>
        <begin position="245"/>
        <end position="263"/>
    </location>
</feature>
<keyword evidence="5 8" id="KW-0812">Transmembrane</keyword>
<dbReference type="PANTHER" id="PTHR33908:SF11">
    <property type="entry name" value="MEMBRANE PROTEIN"/>
    <property type="match status" value="1"/>
</dbReference>
<feature type="transmembrane region" description="Helical" evidence="8">
    <location>
        <begin position="38"/>
        <end position="59"/>
    </location>
</feature>
<comment type="subcellular location">
    <subcellularLocation>
        <location evidence="1">Cell membrane</location>
        <topology evidence="1">Multi-pass membrane protein</topology>
    </subcellularLocation>
</comment>
<feature type="transmembrane region" description="Helical" evidence="8">
    <location>
        <begin position="331"/>
        <end position="349"/>
    </location>
</feature>
<dbReference type="InterPro" id="IPR050297">
    <property type="entry name" value="LipidA_mod_glycosyltrf_83"/>
</dbReference>
<keyword evidence="3" id="KW-0328">Glycosyltransferase</keyword>
<reference evidence="10 11" key="1">
    <citation type="journal article" date="2016" name="Nat. Commun.">
        <title>Thousands of microbial genomes shed light on interconnected biogeochemical processes in an aquifer system.</title>
        <authorList>
            <person name="Anantharaman K."/>
            <person name="Brown C.T."/>
            <person name="Hug L.A."/>
            <person name="Sharon I."/>
            <person name="Castelle C.J."/>
            <person name="Probst A.J."/>
            <person name="Thomas B.C."/>
            <person name="Singh A."/>
            <person name="Wilkins M.J."/>
            <person name="Karaoz U."/>
            <person name="Brodie E.L."/>
            <person name="Williams K.H."/>
            <person name="Hubbard S.S."/>
            <person name="Banfield J.F."/>
        </authorList>
    </citation>
    <scope>NUCLEOTIDE SEQUENCE [LARGE SCALE GENOMIC DNA]</scope>
</reference>
<accession>A0A1F7K9I1</accession>
<evidence type="ECO:0000256" key="5">
    <source>
        <dbReference type="ARBA" id="ARBA00022692"/>
    </source>
</evidence>
<feature type="transmembrane region" description="Helical" evidence="8">
    <location>
        <begin position="127"/>
        <end position="145"/>
    </location>
</feature>
<evidence type="ECO:0000256" key="6">
    <source>
        <dbReference type="ARBA" id="ARBA00022989"/>
    </source>
</evidence>
<evidence type="ECO:0000256" key="1">
    <source>
        <dbReference type="ARBA" id="ARBA00004651"/>
    </source>
</evidence>
<proteinExistence type="predicted"/>
<dbReference type="AlphaFoldDB" id="A0A1F7K9I1"/>
<feature type="transmembrane region" description="Helical" evidence="8">
    <location>
        <begin position="151"/>
        <end position="170"/>
    </location>
</feature>
<dbReference type="Proteomes" id="UP000178450">
    <property type="component" value="Unassembled WGS sequence"/>
</dbReference>
<evidence type="ECO:0000259" key="9">
    <source>
        <dbReference type="Pfam" id="PF13231"/>
    </source>
</evidence>
<keyword evidence="2" id="KW-1003">Cell membrane</keyword>
<dbReference type="GO" id="GO:0005886">
    <property type="term" value="C:plasma membrane"/>
    <property type="evidence" value="ECO:0007669"/>
    <property type="project" value="UniProtKB-SubCell"/>
</dbReference>
<dbReference type="PANTHER" id="PTHR33908">
    <property type="entry name" value="MANNOSYLTRANSFERASE YKCB-RELATED"/>
    <property type="match status" value="1"/>
</dbReference>
<evidence type="ECO:0000256" key="7">
    <source>
        <dbReference type="ARBA" id="ARBA00023136"/>
    </source>
</evidence>
<feature type="domain" description="Glycosyltransferase RgtA/B/C/D-like" evidence="9">
    <location>
        <begin position="100"/>
        <end position="257"/>
    </location>
</feature>
<evidence type="ECO:0000256" key="4">
    <source>
        <dbReference type="ARBA" id="ARBA00022679"/>
    </source>
</evidence>
<evidence type="ECO:0000256" key="2">
    <source>
        <dbReference type="ARBA" id="ARBA00022475"/>
    </source>
</evidence>
<organism evidence="10 11">
    <name type="scientific">Candidatus Roizmanbacteria bacterium RIFOXYA1_FULL_41_12</name>
    <dbReference type="NCBI Taxonomy" id="1802082"/>
    <lineage>
        <taxon>Bacteria</taxon>
        <taxon>Candidatus Roizmaniibacteriota</taxon>
    </lineage>
</organism>
<keyword evidence="6 8" id="KW-1133">Transmembrane helix</keyword>
<keyword evidence="4" id="KW-0808">Transferase</keyword>
<dbReference type="GO" id="GO:0016763">
    <property type="term" value="F:pentosyltransferase activity"/>
    <property type="evidence" value="ECO:0007669"/>
    <property type="project" value="TreeGrafter"/>
</dbReference>
<sequence length="507" mass="59459">MVINIVRILQNLATNSIVIIENFAKSLKIIQKEKKIDFLDTLFLLFIGILCYLVFFRYLGDYSLRMWDESRNGINALEMLKNNNFLVTYFKGAPDLWNTKPPFLIWVIVAFFKLFGVSELTLRLPSAISASLTVLLIYVFSKLILKDRWVGLLGSLIILSSMGFPDIHIGRTGDYDALLTFLTFLGSVFTFYYIESKQNKDLYLSAIFWCLAVLTKGAAGLFMIPGILLYIIIKRRLREMVCNRTFWLVSLFFVLIIGGYYLSRNIMNSGYLSAVWKEDLFGRFGKAIGAVDHNFSYYWDWLKDFRFQKWIYLLPFSFVSYFLVKSQIYKNFIIYFFILTIGYFLIISYSETKQIWYDAQLYPLASILVAIFLLSLIRRFPILIRLIPILILCFYMQRYIRTNIAYIYRPDLEKDNSCLKYGYIFREYPNKFNGYVGIDKDEGFCMPFHFYLLKNDLKYKNITDIVPGDKIITCDSSVVSFSEHKYKIKRTMDKNGCWGLQILNPGI</sequence>
<feature type="transmembrane region" description="Helical" evidence="8">
    <location>
        <begin position="382"/>
        <end position="400"/>
    </location>
</feature>